<evidence type="ECO:0000313" key="1">
    <source>
        <dbReference type="EMBL" id="MBE1602924.1"/>
    </source>
</evidence>
<evidence type="ECO:0000313" key="2">
    <source>
        <dbReference type="Proteomes" id="UP000629287"/>
    </source>
</evidence>
<keyword evidence="2" id="KW-1185">Reference proteome</keyword>
<protein>
    <submittedName>
        <fullName evidence="1">Uncharacterized protein</fullName>
    </submittedName>
</protein>
<dbReference type="EMBL" id="JADBGF010000001">
    <property type="protein sequence ID" value="MBE1602924.1"/>
    <property type="molecule type" value="Genomic_DNA"/>
</dbReference>
<dbReference type="Proteomes" id="UP000629287">
    <property type="component" value="Unassembled WGS sequence"/>
</dbReference>
<name>A0A8I0PHU2_9ACTN</name>
<sequence length="41" mass="4593">MAPPDGTHEQLNTAHDFRWARDVRDSLRCAGALLGFLLLLD</sequence>
<dbReference type="GeneID" id="86833920"/>
<reference evidence="1 2" key="1">
    <citation type="submission" date="2020-10" db="EMBL/GenBank/DDBJ databases">
        <title>Sequencing the genomes of 1000 actinobacteria strains.</title>
        <authorList>
            <person name="Klenk H.-P."/>
        </authorList>
    </citation>
    <scope>NUCLEOTIDE SEQUENCE [LARGE SCALE GENOMIC DNA]</scope>
    <source>
        <strain evidence="1 2">DSM 41803</strain>
    </source>
</reference>
<comment type="caution">
    <text evidence="1">The sequence shown here is derived from an EMBL/GenBank/DDBJ whole genome shotgun (WGS) entry which is preliminary data.</text>
</comment>
<dbReference type="AlphaFoldDB" id="A0A8I0PHU2"/>
<gene>
    <name evidence="1" type="ORF">H4687_009053</name>
</gene>
<dbReference type="RefSeq" id="WP_257035699.1">
    <property type="nucleotide sequence ID" value="NZ_JADBGF010000001.1"/>
</dbReference>
<proteinExistence type="predicted"/>
<accession>A0A8I0PHU2</accession>
<organism evidence="1 2">
    <name type="scientific">Streptomyces stelliscabiei</name>
    <dbReference type="NCBI Taxonomy" id="146820"/>
    <lineage>
        <taxon>Bacteria</taxon>
        <taxon>Bacillati</taxon>
        <taxon>Actinomycetota</taxon>
        <taxon>Actinomycetes</taxon>
        <taxon>Kitasatosporales</taxon>
        <taxon>Streptomycetaceae</taxon>
        <taxon>Streptomyces</taxon>
    </lineage>
</organism>